<dbReference type="InterPro" id="IPR000511">
    <property type="entry name" value="Holocyt_c/c1_synthase"/>
</dbReference>
<keyword evidence="11" id="KW-0732">Signal</keyword>
<keyword evidence="6 10" id="KW-0408">Iron</keyword>
<keyword evidence="8 10" id="KW-0472">Membrane</keyword>
<keyword evidence="4 10" id="KW-0479">Metal-binding</keyword>
<evidence type="ECO:0000256" key="7">
    <source>
        <dbReference type="ARBA" id="ARBA00023128"/>
    </source>
</evidence>
<protein>
    <recommendedName>
        <fullName evidence="10">Holocytochrome c-type synthase</fullName>
        <ecNumber evidence="10">4.4.1.17</ecNumber>
    </recommendedName>
</protein>
<name>A0A7S3K0L5_9STRA</name>
<evidence type="ECO:0000256" key="6">
    <source>
        <dbReference type="ARBA" id="ARBA00023004"/>
    </source>
</evidence>
<feature type="chain" id="PRO_5031304863" description="Holocytochrome c-type synthase" evidence="11">
    <location>
        <begin position="21"/>
        <end position="434"/>
    </location>
</feature>
<dbReference type="Pfam" id="PF01265">
    <property type="entry name" value="Cyto_heme_lyase"/>
    <property type="match status" value="1"/>
</dbReference>
<gene>
    <name evidence="12" type="ORF">ALAG00032_LOCUS12060</name>
</gene>
<comment type="function">
    <text evidence="10">Lyase that catalyzes the covalent linking of the heme group to the cytochrome C apoprotein to produce the mature functional cytochrome.</text>
</comment>
<evidence type="ECO:0000256" key="5">
    <source>
        <dbReference type="ARBA" id="ARBA00022792"/>
    </source>
</evidence>
<evidence type="ECO:0000256" key="11">
    <source>
        <dbReference type="SAM" id="SignalP"/>
    </source>
</evidence>
<evidence type="ECO:0000256" key="10">
    <source>
        <dbReference type="RuleBase" id="RU363130"/>
    </source>
</evidence>
<sequence>MILLRTQRAVLAVAGTSCLAQCLESFQEAPHSKEKEGPKIPPTSGCPVKHTNTGCPVQDKRYKAPVQYDVYGRALDPRNKMPVSAQQAPAPDQSIELSTERVQSNIPKAGSDDTWQYPSPQMFWNALVRKGKSVGASEQDMETVVAVHNNMNELSWRNVLEWEQLRDKREATANFEPRLSRFTGRPDELSLKAQLKVWAGHPPPFDRHDWIVDRGGHERRYIIDYYSDESQASMDEVPNLSDADKIKSIRLDVRPAPDSFAAILDIILWMPYLRYQGKAQPALPFFPSATMRQAFLDGQKRQAQALADAQRAVRSKETLEDTTTTIKNDANKASPRSTLNRKETLNTLNATIAKKCGDRFIALRDCGDDDKKCADAAIVLQHCVASLICPTEATEFQKAATAKDSQKTQESYAAMDSCLSRFSDLASAASSTGN</sequence>
<reference evidence="12" key="1">
    <citation type="submission" date="2021-01" db="EMBL/GenBank/DDBJ databases">
        <authorList>
            <person name="Corre E."/>
            <person name="Pelletier E."/>
            <person name="Niang G."/>
            <person name="Scheremetjew M."/>
            <person name="Finn R."/>
            <person name="Kale V."/>
            <person name="Holt S."/>
            <person name="Cochrane G."/>
            <person name="Meng A."/>
            <person name="Brown T."/>
            <person name="Cohen L."/>
        </authorList>
    </citation>
    <scope>NUCLEOTIDE SEQUENCE</scope>
    <source>
        <strain evidence="12">CCMP1510</strain>
    </source>
</reference>
<evidence type="ECO:0000256" key="9">
    <source>
        <dbReference type="ARBA" id="ARBA00023239"/>
    </source>
</evidence>
<dbReference type="GO" id="GO:0046872">
    <property type="term" value="F:metal ion binding"/>
    <property type="evidence" value="ECO:0007669"/>
    <property type="project" value="UniProtKB-KW"/>
</dbReference>
<feature type="signal peptide" evidence="11">
    <location>
        <begin position="1"/>
        <end position="20"/>
    </location>
</feature>
<keyword evidence="5 10" id="KW-0999">Mitochondrion inner membrane</keyword>
<keyword evidence="9 10" id="KW-0456">Lyase</keyword>
<evidence type="ECO:0000256" key="2">
    <source>
        <dbReference type="ARBA" id="ARBA00007255"/>
    </source>
</evidence>
<dbReference type="PANTHER" id="PTHR12743:SF8">
    <property type="entry name" value="PROTEIN HRI1"/>
    <property type="match status" value="1"/>
</dbReference>
<accession>A0A7S3K0L5</accession>
<dbReference type="PROSITE" id="PS00821">
    <property type="entry name" value="CYTO_HEME_LYASE_1"/>
    <property type="match status" value="1"/>
</dbReference>
<dbReference type="PROSITE" id="PS00822">
    <property type="entry name" value="CYTO_HEME_LYASE_2"/>
    <property type="match status" value="1"/>
</dbReference>
<comment type="similarity">
    <text evidence="2 10">Belongs to the cytochrome c-type heme lyase family.</text>
</comment>
<evidence type="ECO:0000256" key="8">
    <source>
        <dbReference type="ARBA" id="ARBA00023136"/>
    </source>
</evidence>
<dbReference type="GO" id="GO:0005743">
    <property type="term" value="C:mitochondrial inner membrane"/>
    <property type="evidence" value="ECO:0007669"/>
    <property type="project" value="UniProtKB-SubCell"/>
</dbReference>
<evidence type="ECO:0000256" key="3">
    <source>
        <dbReference type="ARBA" id="ARBA00022617"/>
    </source>
</evidence>
<keyword evidence="3 10" id="KW-0349">Heme</keyword>
<evidence type="ECO:0000256" key="4">
    <source>
        <dbReference type="ARBA" id="ARBA00022723"/>
    </source>
</evidence>
<keyword evidence="7 10" id="KW-0496">Mitochondrion</keyword>
<dbReference type="AlphaFoldDB" id="A0A7S3K0L5"/>
<evidence type="ECO:0000313" key="12">
    <source>
        <dbReference type="EMBL" id="CAE0371278.1"/>
    </source>
</evidence>
<dbReference type="EMBL" id="HBIJ01018294">
    <property type="protein sequence ID" value="CAE0371278.1"/>
    <property type="molecule type" value="Transcribed_RNA"/>
</dbReference>
<dbReference type="GO" id="GO:0004408">
    <property type="term" value="F:holocytochrome-c synthase activity"/>
    <property type="evidence" value="ECO:0007669"/>
    <property type="project" value="UniProtKB-EC"/>
</dbReference>
<comment type="subcellular location">
    <subcellularLocation>
        <location evidence="1 10">Mitochondrion inner membrane</location>
    </subcellularLocation>
</comment>
<comment type="catalytic activity">
    <reaction evidence="10">
        <text>holo-[cytochrome c] = apo-[cytochrome c] + heme b</text>
        <dbReference type="Rhea" id="RHEA:22648"/>
        <dbReference type="Rhea" id="RHEA-COMP:10725"/>
        <dbReference type="Rhea" id="RHEA-COMP:10726"/>
        <dbReference type="ChEBI" id="CHEBI:29950"/>
        <dbReference type="ChEBI" id="CHEBI:60344"/>
        <dbReference type="ChEBI" id="CHEBI:83739"/>
        <dbReference type="EC" id="4.4.1.17"/>
    </reaction>
</comment>
<proteinExistence type="inferred from homology"/>
<evidence type="ECO:0000256" key="1">
    <source>
        <dbReference type="ARBA" id="ARBA00004273"/>
    </source>
</evidence>
<organism evidence="12">
    <name type="scientific">Aureoumbra lagunensis</name>
    <dbReference type="NCBI Taxonomy" id="44058"/>
    <lineage>
        <taxon>Eukaryota</taxon>
        <taxon>Sar</taxon>
        <taxon>Stramenopiles</taxon>
        <taxon>Ochrophyta</taxon>
        <taxon>Pelagophyceae</taxon>
        <taxon>Pelagomonadales</taxon>
        <taxon>Aureoumbra</taxon>
    </lineage>
</organism>
<dbReference type="PANTHER" id="PTHR12743">
    <property type="entry name" value="CYTOCHROME C1 HEME LYASE"/>
    <property type="match status" value="1"/>
</dbReference>
<dbReference type="EC" id="4.4.1.17" evidence="10"/>